<reference evidence="1 2" key="1">
    <citation type="submission" date="2018-11" db="EMBL/GenBank/DDBJ databases">
        <authorList>
            <consortium name="Pathogen Informatics"/>
        </authorList>
    </citation>
    <scope>NUCLEOTIDE SEQUENCE [LARGE SCALE GENOMIC DNA]</scope>
</reference>
<gene>
    <name evidence="1" type="ORF">HPBE_LOCUS2342</name>
</gene>
<keyword evidence="2" id="KW-1185">Reference proteome</keyword>
<accession>A0A3P7X3P0</accession>
<evidence type="ECO:0000313" key="2">
    <source>
        <dbReference type="Proteomes" id="UP000050761"/>
    </source>
</evidence>
<dbReference type="Proteomes" id="UP000050761">
    <property type="component" value="Unassembled WGS sequence"/>
</dbReference>
<evidence type="ECO:0000313" key="3">
    <source>
        <dbReference type="WBParaSite" id="HPBE_0000234101-mRNA-1"/>
    </source>
</evidence>
<organism evidence="2 3">
    <name type="scientific">Heligmosomoides polygyrus</name>
    <name type="common">Parasitic roundworm</name>
    <dbReference type="NCBI Taxonomy" id="6339"/>
    <lineage>
        <taxon>Eukaryota</taxon>
        <taxon>Metazoa</taxon>
        <taxon>Ecdysozoa</taxon>
        <taxon>Nematoda</taxon>
        <taxon>Chromadorea</taxon>
        <taxon>Rhabditida</taxon>
        <taxon>Rhabditina</taxon>
        <taxon>Rhabditomorpha</taxon>
        <taxon>Strongyloidea</taxon>
        <taxon>Heligmosomidae</taxon>
        <taxon>Heligmosomoides</taxon>
    </lineage>
</organism>
<reference evidence="3" key="2">
    <citation type="submission" date="2019-09" db="UniProtKB">
        <authorList>
            <consortium name="WormBaseParasite"/>
        </authorList>
    </citation>
    <scope>IDENTIFICATION</scope>
</reference>
<accession>A0A183F849</accession>
<protein>
    <submittedName>
        <fullName evidence="3">CLASP_N domain-containing protein</fullName>
    </submittedName>
</protein>
<dbReference type="WBParaSite" id="HPBE_0000234101-mRNA-1">
    <property type="protein sequence ID" value="HPBE_0000234101-mRNA-1"/>
    <property type="gene ID" value="HPBE_0000234101"/>
</dbReference>
<name>A0A183F849_HELPZ</name>
<sequence length="126" mass="13988">MTAVPVLRSTYVPVKVTRYYDDIFRWCLCRILIKKAPKVIVGLIRAASLLGTRKDVVESLLSGDNDLHQSIIKAFDACNQASETFGDETIILTPLVVLKLPHRTALKPSPMSLDLQQDHLVTGLSD</sequence>
<dbReference type="EMBL" id="UZAH01003422">
    <property type="protein sequence ID" value="VDO24638.1"/>
    <property type="molecule type" value="Genomic_DNA"/>
</dbReference>
<evidence type="ECO:0000313" key="1">
    <source>
        <dbReference type="EMBL" id="VDO24638.1"/>
    </source>
</evidence>
<proteinExistence type="predicted"/>
<dbReference type="AlphaFoldDB" id="A0A183F849"/>